<comment type="caution">
    <text evidence="3">The sequence shown here is derived from an EMBL/GenBank/DDBJ whole genome shotgun (WGS) entry which is preliminary data.</text>
</comment>
<evidence type="ECO:0000256" key="1">
    <source>
        <dbReference type="SAM" id="Coils"/>
    </source>
</evidence>
<dbReference type="Pfam" id="PF00665">
    <property type="entry name" value="rve"/>
    <property type="match status" value="1"/>
</dbReference>
<evidence type="ECO:0000313" key="4">
    <source>
        <dbReference type="Proteomes" id="UP001152795"/>
    </source>
</evidence>
<organism evidence="3 4">
    <name type="scientific">Paramuricea clavata</name>
    <name type="common">Red gorgonian</name>
    <name type="synonym">Violescent sea-whip</name>
    <dbReference type="NCBI Taxonomy" id="317549"/>
    <lineage>
        <taxon>Eukaryota</taxon>
        <taxon>Metazoa</taxon>
        <taxon>Cnidaria</taxon>
        <taxon>Anthozoa</taxon>
        <taxon>Octocorallia</taxon>
        <taxon>Malacalcyonacea</taxon>
        <taxon>Plexauridae</taxon>
        <taxon>Paramuricea</taxon>
    </lineage>
</organism>
<dbReference type="PANTHER" id="PTHR37984">
    <property type="entry name" value="PROTEIN CBG26694"/>
    <property type="match status" value="1"/>
</dbReference>
<dbReference type="InterPro" id="IPR012337">
    <property type="entry name" value="RNaseH-like_sf"/>
</dbReference>
<sequence>MDKRVEKEIAYCMPCQITVKTPQQEPLKPTVLPGEYLLVVQCLYSRYPAVEIVRSTSADTCIPVLDKVLSQFGIPTQITSDNGPPYNSEKFRQYAKYMGFEHKKKIPYAPWANGTTENFMKNLGKLIETAQEEKLNWRQELHKFLRAYRATPHPMTKKSPASLLFNGRKYKTRLPTPTSKTILVYDKEVRKNDQISKRNMKLRADSKKHVKTSEIKKVTEDFDVDTSDTPLTELVPPGNQRIVADMIHPPGQEQPGRERLGLQNPEALEPRERVLRDVNPEPVREARPVRNRRPPIRFRDENYEYNLEENLEE</sequence>
<dbReference type="GO" id="GO:0015074">
    <property type="term" value="P:DNA integration"/>
    <property type="evidence" value="ECO:0007669"/>
    <property type="project" value="InterPro"/>
</dbReference>
<feature type="compositionally biased region" description="Basic and acidic residues" evidence="2">
    <location>
        <begin position="268"/>
        <end position="287"/>
    </location>
</feature>
<evidence type="ECO:0000313" key="3">
    <source>
        <dbReference type="EMBL" id="CAB3985786.1"/>
    </source>
</evidence>
<dbReference type="OrthoDB" id="5983996at2759"/>
<reference evidence="3" key="1">
    <citation type="submission" date="2020-04" db="EMBL/GenBank/DDBJ databases">
        <authorList>
            <person name="Alioto T."/>
            <person name="Alioto T."/>
            <person name="Gomez Garrido J."/>
        </authorList>
    </citation>
    <scope>NUCLEOTIDE SEQUENCE</scope>
    <source>
        <strain evidence="3">A484AB</strain>
    </source>
</reference>
<dbReference type="InterPro" id="IPR050951">
    <property type="entry name" value="Retrovirus_Pol_polyprotein"/>
</dbReference>
<gene>
    <name evidence="3" type="ORF">PACLA_8A052762</name>
</gene>
<dbReference type="InterPro" id="IPR001584">
    <property type="entry name" value="Integrase_cat-core"/>
</dbReference>
<proteinExistence type="predicted"/>
<accession>A0A6S7GB88</accession>
<dbReference type="Gene3D" id="3.30.420.10">
    <property type="entry name" value="Ribonuclease H-like superfamily/Ribonuclease H"/>
    <property type="match status" value="1"/>
</dbReference>
<evidence type="ECO:0000256" key="2">
    <source>
        <dbReference type="SAM" id="MobiDB-lite"/>
    </source>
</evidence>
<dbReference type="EMBL" id="CACRXK020000922">
    <property type="protein sequence ID" value="CAB3985786.1"/>
    <property type="molecule type" value="Genomic_DNA"/>
</dbReference>
<dbReference type="FunFam" id="3.30.420.10:FF:000063">
    <property type="entry name" value="Retrovirus-related Pol polyprotein from transposon 297-like Protein"/>
    <property type="match status" value="1"/>
</dbReference>
<protein>
    <submittedName>
        <fullName evidence="3">Uncharacterized protein K02A2.6-like, partial</fullName>
    </submittedName>
</protein>
<dbReference type="SUPFAM" id="SSF53098">
    <property type="entry name" value="Ribonuclease H-like"/>
    <property type="match status" value="1"/>
</dbReference>
<dbReference type="AlphaFoldDB" id="A0A6S7GB88"/>
<feature type="coiled-coil region" evidence="1">
    <location>
        <begin position="120"/>
        <end position="147"/>
    </location>
</feature>
<dbReference type="PANTHER" id="PTHR37984:SF5">
    <property type="entry name" value="PROTEIN NYNRIN-LIKE"/>
    <property type="match status" value="1"/>
</dbReference>
<dbReference type="GO" id="GO:0003676">
    <property type="term" value="F:nucleic acid binding"/>
    <property type="evidence" value="ECO:0007669"/>
    <property type="project" value="InterPro"/>
</dbReference>
<dbReference type="PROSITE" id="PS50994">
    <property type="entry name" value="INTEGRASE"/>
    <property type="match status" value="1"/>
</dbReference>
<dbReference type="InterPro" id="IPR036397">
    <property type="entry name" value="RNaseH_sf"/>
</dbReference>
<feature type="region of interest" description="Disordered" evidence="2">
    <location>
        <begin position="249"/>
        <end position="287"/>
    </location>
</feature>
<name>A0A6S7GB88_PARCT</name>
<dbReference type="Proteomes" id="UP001152795">
    <property type="component" value="Unassembled WGS sequence"/>
</dbReference>
<keyword evidence="1" id="KW-0175">Coiled coil</keyword>
<keyword evidence="4" id="KW-1185">Reference proteome</keyword>